<dbReference type="GO" id="GO:0003960">
    <property type="term" value="F:quinone reductase (NADPH) activity"/>
    <property type="evidence" value="ECO:0007669"/>
    <property type="project" value="InterPro"/>
</dbReference>
<evidence type="ECO:0000313" key="4">
    <source>
        <dbReference type="EMBL" id="OIJ96368.1"/>
    </source>
</evidence>
<dbReference type="InterPro" id="IPR011032">
    <property type="entry name" value="GroES-like_sf"/>
</dbReference>
<evidence type="ECO:0000256" key="2">
    <source>
        <dbReference type="ARBA" id="ARBA00023002"/>
    </source>
</evidence>
<feature type="domain" description="Enoyl reductase (ER)" evidence="3">
    <location>
        <begin position="10"/>
        <end position="317"/>
    </location>
</feature>
<dbReference type="InterPro" id="IPR013154">
    <property type="entry name" value="ADH-like_N"/>
</dbReference>
<dbReference type="PANTHER" id="PTHR48106">
    <property type="entry name" value="QUINONE OXIDOREDUCTASE PIG3-RELATED"/>
    <property type="match status" value="1"/>
</dbReference>
<dbReference type="SUPFAM" id="SSF50129">
    <property type="entry name" value="GroES-like"/>
    <property type="match status" value="1"/>
</dbReference>
<evidence type="ECO:0000313" key="5">
    <source>
        <dbReference type="Proteomes" id="UP000179642"/>
    </source>
</evidence>
<protein>
    <submittedName>
        <fullName evidence="4">NADPH:quinone reductase</fullName>
    </submittedName>
</protein>
<dbReference type="InterPro" id="IPR036291">
    <property type="entry name" value="NAD(P)-bd_dom_sf"/>
</dbReference>
<accession>A0A1S2PRC3</accession>
<dbReference type="Gene3D" id="3.40.50.720">
    <property type="entry name" value="NAD(P)-binding Rossmann-like Domain"/>
    <property type="match status" value="1"/>
</dbReference>
<evidence type="ECO:0000259" key="3">
    <source>
        <dbReference type="SMART" id="SM00829"/>
    </source>
</evidence>
<dbReference type="Pfam" id="PF00107">
    <property type="entry name" value="ADH_zinc_N"/>
    <property type="match status" value="1"/>
</dbReference>
<sequence length="320" mass="33720">MHAVVVTEPGGPDALRYRRMPDPVPGPGEVLVRTRAIGVNYRDVYVRRGEYPAELPVPGLEGAGEVVAAGEGAEVAVGDRVAWAYGRASYAELVAVPAGQCVPVPDGIDWQVAGGALLQGMTAHYLLESVYRPTPGDAILVHAGAGGMGQLLVQWAAARGAKVITTVSTDEKEKLAREAGARHVLRYGDDLAEHVRELTGGEGVSAAYDGVGAATFESSLASLRPRGTLALFGSASGRVPPFDLQRLAEPGSLFVTRPVLPHFVRTRAEVLWRANEVFSAISEDILRIRFGGTYALSDAAQAHRAIESRATAGSLVLLPA</sequence>
<name>A0A1S2PRC3_9ACTN</name>
<dbReference type="InterPro" id="IPR020843">
    <property type="entry name" value="ER"/>
</dbReference>
<dbReference type="SUPFAM" id="SSF51735">
    <property type="entry name" value="NAD(P)-binding Rossmann-fold domains"/>
    <property type="match status" value="1"/>
</dbReference>
<dbReference type="PANTHER" id="PTHR48106:SF13">
    <property type="entry name" value="QUINONE OXIDOREDUCTASE-RELATED"/>
    <property type="match status" value="1"/>
</dbReference>
<dbReference type="InterPro" id="IPR047618">
    <property type="entry name" value="QOR-like"/>
</dbReference>
<dbReference type="InterPro" id="IPR013149">
    <property type="entry name" value="ADH-like_C"/>
</dbReference>
<keyword evidence="2" id="KW-0560">Oxidoreductase</keyword>
<proteinExistence type="predicted"/>
<evidence type="ECO:0000256" key="1">
    <source>
        <dbReference type="ARBA" id="ARBA00022857"/>
    </source>
</evidence>
<keyword evidence="1" id="KW-0521">NADP</keyword>
<dbReference type="AlphaFoldDB" id="A0A1S2PRC3"/>
<gene>
    <name evidence="4" type="ORF">BIV23_33035</name>
</gene>
<dbReference type="EMBL" id="MLYO01000062">
    <property type="protein sequence ID" value="OIJ96368.1"/>
    <property type="molecule type" value="Genomic_DNA"/>
</dbReference>
<dbReference type="RefSeq" id="WP_071384658.1">
    <property type="nucleotide sequence ID" value="NZ_MLYO01000062.1"/>
</dbReference>
<dbReference type="OrthoDB" id="9805883at2"/>
<comment type="caution">
    <text evidence="4">The sequence shown here is derived from an EMBL/GenBank/DDBJ whole genome shotgun (WGS) entry which is preliminary data.</text>
</comment>
<dbReference type="Gene3D" id="3.90.180.10">
    <property type="entry name" value="Medium-chain alcohol dehydrogenases, catalytic domain"/>
    <property type="match status" value="1"/>
</dbReference>
<organism evidence="4 5">
    <name type="scientific">Streptomyces monashensis</name>
    <dbReference type="NCBI Taxonomy" id="1678012"/>
    <lineage>
        <taxon>Bacteria</taxon>
        <taxon>Bacillati</taxon>
        <taxon>Actinomycetota</taxon>
        <taxon>Actinomycetes</taxon>
        <taxon>Kitasatosporales</taxon>
        <taxon>Streptomycetaceae</taxon>
        <taxon>Streptomyces</taxon>
    </lineage>
</organism>
<dbReference type="CDD" id="cd05286">
    <property type="entry name" value="QOR2"/>
    <property type="match status" value="1"/>
</dbReference>
<dbReference type="GO" id="GO:0070402">
    <property type="term" value="F:NADPH binding"/>
    <property type="evidence" value="ECO:0007669"/>
    <property type="project" value="TreeGrafter"/>
</dbReference>
<keyword evidence="5" id="KW-1185">Reference proteome</keyword>
<dbReference type="GO" id="GO:0005829">
    <property type="term" value="C:cytosol"/>
    <property type="evidence" value="ECO:0007669"/>
    <property type="project" value="TreeGrafter"/>
</dbReference>
<dbReference type="SMART" id="SM00829">
    <property type="entry name" value="PKS_ER"/>
    <property type="match status" value="1"/>
</dbReference>
<dbReference type="Proteomes" id="UP000179642">
    <property type="component" value="Unassembled WGS sequence"/>
</dbReference>
<dbReference type="FunFam" id="3.40.50.720:FF:000053">
    <property type="entry name" value="Quinone oxidoreductase 1"/>
    <property type="match status" value="1"/>
</dbReference>
<reference evidence="4 5" key="1">
    <citation type="submission" date="2016-10" db="EMBL/GenBank/DDBJ databases">
        <title>Genome sequence of Streptomyces sp. MUSC 1.</title>
        <authorList>
            <person name="Lee L.-H."/>
            <person name="Ser H.-L."/>
            <person name="Law J.W.-F."/>
        </authorList>
    </citation>
    <scope>NUCLEOTIDE SEQUENCE [LARGE SCALE GENOMIC DNA]</scope>
    <source>
        <strain evidence="4 5">MUSC 1</strain>
    </source>
</reference>
<dbReference type="GO" id="GO:0035925">
    <property type="term" value="F:mRNA 3'-UTR AU-rich region binding"/>
    <property type="evidence" value="ECO:0007669"/>
    <property type="project" value="TreeGrafter"/>
</dbReference>
<dbReference type="Pfam" id="PF08240">
    <property type="entry name" value="ADH_N"/>
    <property type="match status" value="1"/>
</dbReference>